<dbReference type="PROSITE" id="PS51257">
    <property type="entry name" value="PROKAR_LIPOPROTEIN"/>
    <property type="match status" value="1"/>
</dbReference>
<name>B6G946_9ACTN</name>
<dbReference type="HOGENOM" id="CLU_070532_0_0_11"/>
<dbReference type="OrthoDB" id="9761985at2"/>
<dbReference type="InterPro" id="IPR029063">
    <property type="entry name" value="SAM-dependent_MTases_sf"/>
</dbReference>
<evidence type="ECO:0000313" key="3">
    <source>
        <dbReference type="Proteomes" id="UP000003560"/>
    </source>
</evidence>
<dbReference type="STRING" id="445975.COLSTE_00587"/>
<gene>
    <name evidence="2" type="ORF">COLSTE_00587</name>
</gene>
<keyword evidence="1" id="KW-0620">Polyamine biosynthesis</keyword>
<protein>
    <submittedName>
        <fullName evidence="2">Spermidine synthase family protein</fullName>
    </submittedName>
</protein>
<evidence type="ECO:0000256" key="1">
    <source>
        <dbReference type="ARBA" id="ARBA00023115"/>
    </source>
</evidence>
<reference evidence="2 3" key="1">
    <citation type="submission" date="2008-10" db="EMBL/GenBank/DDBJ databases">
        <title>Draft genome sequence of Collinsella stercoris (DSM 13279).</title>
        <authorList>
            <person name="Sudarsanam P."/>
            <person name="Ley R."/>
            <person name="Guruge J."/>
            <person name="Turnbaugh P.J."/>
            <person name="Mahowald M."/>
            <person name="Liep D."/>
            <person name="Gordon J."/>
        </authorList>
    </citation>
    <scope>NUCLEOTIDE SEQUENCE [LARGE SCALE GENOMIC DNA]</scope>
    <source>
        <strain evidence="2 3">DSM 13279</strain>
    </source>
</reference>
<dbReference type="AlphaFoldDB" id="B6G946"/>
<organism evidence="2 3">
    <name type="scientific">Collinsella stercoris DSM 13279</name>
    <dbReference type="NCBI Taxonomy" id="445975"/>
    <lineage>
        <taxon>Bacteria</taxon>
        <taxon>Bacillati</taxon>
        <taxon>Actinomycetota</taxon>
        <taxon>Coriobacteriia</taxon>
        <taxon>Coriobacteriales</taxon>
        <taxon>Coriobacteriaceae</taxon>
        <taxon>Collinsella</taxon>
    </lineage>
</organism>
<dbReference type="PANTHER" id="PTHR43317:SF1">
    <property type="entry name" value="THERMOSPERMINE SYNTHASE ACAULIS5"/>
    <property type="match status" value="1"/>
</dbReference>
<dbReference type="SUPFAM" id="SSF53335">
    <property type="entry name" value="S-adenosyl-L-methionine-dependent methyltransferases"/>
    <property type="match status" value="1"/>
</dbReference>
<dbReference type="EMBL" id="ABXJ01000030">
    <property type="protein sequence ID" value="EEA91243.1"/>
    <property type="molecule type" value="Genomic_DNA"/>
</dbReference>
<sequence length="288" mass="30750">MSKKPLNLPPAAGVAAGVAIGAVAVGSSCVQLVHTRAGIARVKGIRGEHGEKIRVLQQGGVYQSATYVGERRFEPVFAYYRAFDAMFDAEPVLRAASGHGVERVLMLGGGGYAYPKHALTQHAGLVMDVVEIDPAVTRLARRWFFLDELERLAGERLRSITANARGYLTRAVAEGLRYGAIVNDCFSGSEPVRSLATVEALCQAKVCLRPGGLYFANVVSAGGGENIDFLRDAAATAATVFAHVHVVPCEDAEFGGEDNYLLIATDGDYGFEGELPLPREFYGAVLTD</sequence>
<dbReference type="NCBIfam" id="NF037959">
    <property type="entry name" value="MFS_SpdSyn"/>
    <property type="match status" value="1"/>
</dbReference>
<evidence type="ECO:0000313" key="2">
    <source>
        <dbReference type="EMBL" id="EEA91243.1"/>
    </source>
</evidence>
<proteinExistence type="predicted"/>
<keyword evidence="3" id="KW-1185">Reference proteome</keyword>
<accession>B6G946</accession>
<dbReference type="Proteomes" id="UP000003560">
    <property type="component" value="Unassembled WGS sequence"/>
</dbReference>
<comment type="caution">
    <text evidence="2">The sequence shown here is derived from an EMBL/GenBank/DDBJ whole genome shotgun (WGS) entry which is preliminary data.</text>
</comment>
<dbReference type="GO" id="GO:0010487">
    <property type="term" value="F:thermospermine synthase activity"/>
    <property type="evidence" value="ECO:0007669"/>
    <property type="project" value="TreeGrafter"/>
</dbReference>
<dbReference type="GeneID" id="98002899"/>
<dbReference type="GO" id="GO:0006596">
    <property type="term" value="P:polyamine biosynthetic process"/>
    <property type="evidence" value="ECO:0007669"/>
    <property type="project" value="UniProtKB-KW"/>
</dbReference>
<dbReference type="RefSeq" id="WP_006720249.1">
    <property type="nucleotide sequence ID" value="NZ_CP085935.1"/>
</dbReference>
<dbReference type="PANTHER" id="PTHR43317">
    <property type="entry name" value="THERMOSPERMINE SYNTHASE ACAULIS5"/>
    <property type="match status" value="1"/>
</dbReference>
<reference evidence="2 3" key="2">
    <citation type="submission" date="2008-10" db="EMBL/GenBank/DDBJ databases">
        <authorList>
            <person name="Fulton L."/>
            <person name="Clifton S."/>
            <person name="Fulton B."/>
            <person name="Xu J."/>
            <person name="Minx P."/>
            <person name="Pepin K.H."/>
            <person name="Johnson M."/>
            <person name="Thiruvilangam P."/>
            <person name="Bhonagiri V."/>
            <person name="Nash W.E."/>
            <person name="Mardis E.R."/>
            <person name="Wilson R.K."/>
        </authorList>
    </citation>
    <scope>NUCLEOTIDE SEQUENCE [LARGE SCALE GENOMIC DNA]</scope>
    <source>
        <strain evidence="2 3">DSM 13279</strain>
    </source>
</reference>
<dbReference type="Gene3D" id="3.40.50.150">
    <property type="entry name" value="Vaccinia Virus protein VP39"/>
    <property type="match status" value="1"/>
</dbReference>
<dbReference type="eggNOG" id="COG0421">
    <property type="taxonomic scope" value="Bacteria"/>
</dbReference>